<reference evidence="1" key="1">
    <citation type="journal article" date="2014" name="Front. Microbiol.">
        <title>High frequency of phylogenetically diverse reductive dehalogenase-homologous genes in deep subseafloor sedimentary metagenomes.</title>
        <authorList>
            <person name="Kawai M."/>
            <person name="Futagami T."/>
            <person name="Toyoda A."/>
            <person name="Takaki Y."/>
            <person name="Nishi S."/>
            <person name="Hori S."/>
            <person name="Arai W."/>
            <person name="Tsubouchi T."/>
            <person name="Morono Y."/>
            <person name="Uchiyama I."/>
            <person name="Ito T."/>
            <person name="Fujiyama A."/>
            <person name="Inagaki F."/>
            <person name="Takami H."/>
        </authorList>
    </citation>
    <scope>NUCLEOTIDE SEQUENCE</scope>
    <source>
        <strain evidence="1">Expedition CK06-06</strain>
    </source>
</reference>
<comment type="caution">
    <text evidence="1">The sequence shown here is derived from an EMBL/GenBank/DDBJ whole genome shotgun (WGS) entry which is preliminary data.</text>
</comment>
<gene>
    <name evidence="1" type="ORF">S03H2_32106</name>
</gene>
<proteinExistence type="predicted"/>
<dbReference type="EMBL" id="BARU01019497">
    <property type="protein sequence ID" value="GAH53424.1"/>
    <property type="molecule type" value="Genomic_DNA"/>
</dbReference>
<name>X1HHX0_9ZZZZ</name>
<accession>X1HHX0</accession>
<dbReference type="AlphaFoldDB" id="X1HHX0"/>
<sequence length="83" mass="9978">MEISQRLELQQRQEKETEEILELKRIIVNMAEKQERGKKFIRMIWNKKYSVEDLKSILRAVRDQPMPSSFISPGDLKDQQLLF</sequence>
<evidence type="ECO:0000313" key="1">
    <source>
        <dbReference type="EMBL" id="GAH53424.1"/>
    </source>
</evidence>
<protein>
    <submittedName>
        <fullName evidence="1">Uncharacterized protein</fullName>
    </submittedName>
</protein>
<organism evidence="1">
    <name type="scientific">marine sediment metagenome</name>
    <dbReference type="NCBI Taxonomy" id="412755"/>
    <lineage>
        <taxon>unclassified sequences</taxon>
        <taxon>metagenomes</taxon>
        <taxon>ecological metagenomes</taxon>
    </lineage>
</organism>